<dbReference type="SUPFAM" id="SSF52151">
    <property type="entry name" value="FabD/lysophospholipase-like"/>
    <property type="match status" value="1"/>
</dbReference>
<evidence type="ECO:0000313" key="6">
    <source>
        <dbReference type="Proteomes" id="UP000031549"/>
    </source>
</evidence>
<dbReference type="RefSeq" id="WP_052324956.1">
    <property type="nucleotide sequence ID" value="NZ_JTCM02000134.1"/>
</dbReference>
<dbReference type="InterPro" id="IPR002641">
    <property type="entry name" value="PNPLA_dom"/>
</dbReference>
<evidence type="ECO:0000259" key="4">
    <source>
        <dbReference type="PROSITE" id="PS51635"/>
    </source>
</evidence>
<evidence type="ECO:0000256" key="1">
    <source>
        <dbReference type="ARBA" id="ARBA00010240"/>
    </source>
</evidence>
<keyword evidence="6" id="KW-1185">Reference proteome</keyword>
<dbReference type="PROSITE" id="PS51635">
    <property type="entry name" value="PNPLA"/>
    <property type="match status" value="1"/>
</dbReference>
<comment type="caution">
    <text evidence="3">Lacks conserved residue(s) required for the propagation of feature annotation.</text>
</comment>
<evidence type="ECO:0000256" key="3">
    <source>
        <dbReference type="PROSITE-ProRule" id="PRU01161"/>
    </source>
</evidence>
<gene>
    <name evidence="5" type="ORF">PI95_030995</name>
</gene>
<dbReference type="Proteomes" id="UP000031549">
    <property type="component" value="Unassembled WGS sequence"/>
</dbReference>
<feature type="short sequence motif" description="GXSXG" evidence="3">
    <location>
        <begin position="14"/>
        <end position="18"/>
    </location>
</feature>
<dbReference type="Gene3D" id="3.40.1090.10">
    <property type="entry name" value="Cytosolic phospholipase A2 catalytic domain"/>
    <property type="match status" value="1"/>
</dbReference>
<dbReference type="Pfam" id="PF01734">
    <property type="entry name" value="Patatin"/>
    <property type="match status" value="1"/>
</dbReference>
<dbReference type="GO" id="GO:0006629">
    <property type="term" value="P:lipid metabolic process"/>
    <property type="evidence" value="ECO:0007669"/>
    <property type="project" value="UniProtKB-KW"/>
</dbReference>
<proteinExistence type="inferred from homology"/>
<feature type="domain" description="PNPLA" evidence="4">
    <location>
        <begin position="1"/>
        <end position="148"/>
    </location>
</feature>
<comment type="caution">
    <text evidence="5">The sequence shown here is derived from an EMBL/GenBank/DDBJ whole genome shotgun (WGS) entry which is preliminary data.</text>
</comment>
<dbReference type="PANTHER" id="PTHR32176">
    <property type="entry name" value="XYLOSE ISOMERASE"/>
    <property type="match status" value="1"/>
</dbReference>
<evidence type="ECO:0000313" key="5">
    <source>
        <dbReference type="EMBL" id="NEU76817.1"/>
    </source>
</evidence>
<protein>
    <recommendedName>
        <fullName evidence="4">PNPLA domain-containing protein</fullName>
    </recommendedName>
</protein>
<accession>A0A846HH37</accession>
<dbReference type="AlphaFoldDB" id="A0A846HH37"/>
<name>A0A846HH37_9CYAN</name>
<dbReference type="PANTHER" id="PTHR32176:SF92">
    <property type="entry name" value="XYLOSE ISOMERASE"/>
    <property type="match status" value="1"/>
</dbReference>
<dbReference type="EMBL" id="JTCM02000134">
    <property type="protein sequence ID" value="NEU76817.1"/>
    <property type="molecule type" value="Genomic_DNA"/>
</dbReference>
<evidence type="ECO:0000256" key="2">
    <source>
        <dbReference type="ARBA" id="ARBA00023098"/>
    </source>
</evidence>
<organism evidence="5 6">
    <name type="scientific">Hassallia byssoidea VB512170</name>
    <dbReference type="NCBI Taxonomy" id="1304833"/>
    <lineage>
        <taxon>Bacteria</taxon>
        <taxon>Bacillati</taxon>
        <taxon>Cyanobacteriota</taxon>
        <taxon>Cyanophyceae</taxon>
        <taxon>Nostocales</taxon>
        <taxon>Tolypothrichaceae</taxon>
        <taxon>Hassallia</taxon>
    </lineage>
</organism>
<keyword evidence="2" id="KW-0443">Lipid metabolism</keyword>
<sequence>MGNLAHEYFDLIVGTSTGSILAAGIALGKEPENFKNIYSERGREIFNASWLRKNVIRWLLGSKYSNEGLIKVLKEYLGEITLRQVSEISDAELLILAYDTLYRNTTFFTSRHPQENRWFNNTKLWSVCLSSHQGYALRRELSPGGNRD</sequence>
<reference evidence="5 6" key="1">
    <citation type="journal article" date="2015" name="Genome Announc.">
        <title>Draft Genome Sequence of Cyanobacterium Hassallia byssoidea Strain VB512170, Isolated from Monuments in India.</title>
        <authorList>
            <person name="Singh D."/>
            <person name="Chandrababunaidu M.M."/>
            <person name="Panda A."/>
            <person name="Sen D."/>
            <person name="Bhattacharyya S."/>
            <person name="Adhikary S.P."/>
            <person name="Tripathy S."/>
        </authorList>
    </citation>
    <scope>NUCLEOTIDE SEQUENCE [LARGE SCALE GENOMIC DNA]</scope>
    <source>
        <strain evidence="5 6">VB512170</strain>
    </source>
</reference>
<dbReference type="InterPro" id="IPR016035">
    <property type="entry name" value="Acyl_Trfase/lysoPLipase"/>
</dbReference>
<comment type="similarity">
    <text evidence="1">Belongs to the patatin family.</text>
</comment>